<feature type="compositionally biased region" description="Polar residues" evidence="1">
    <location>
        <begin position="27"/>
        <end position="41"/>
    </location>
</feature>
<proteinExistence type="predicted"/>
<dbReference type="AlphaFoldDB" id="A0AAD4MHA4"/>
<protein>
    <submittedName>
        <fullName evidence="2">Uncharacterized protein</fullName>
    </submittedName>
</protein>
<keyword evidence="3" id="KW-1185">Reference proteome</keyword>
<evidence type="ECO:0000313" key="3">
    <source>
        <dbReference type="Proteomes" id="UP001201812"/>
    </source>
</evidence>
<accession>A0AAD4MHA4</accession>
<organism evidence="2 3">
    <name type="scientific">Ditylenchus destructor</name>
    <dbReference type="NCBI Taxonomy" id="166010"/>
    <lineage>
        <taxon>Eukaryota</taxon>
        <taxon>Metazoa</taxon>
        <taxon>Ecdysozoa</taxon>
        <taxon>Nematoda</taxon>
        <taxon>Chromadorea</taxon>
        <taxon>Rhabditida</taxon>
        <taxon>Tylenchina</taxon>
        <taxon>Tylenchomorpha</taxon>
        <taxon>Sphaerularioidea</taxon>
        <taxon>Anguinidae</taxon>
        <taxon>Anguininae</taxon>
        <taxon>Ditylenchus</taxon>
    </lineage>
</organism>
<dbReference type="EMBL" id="JAKKPZ010000571">
    <property type="protein sequence ID" value="KAI1693909.1"/>
    <property type="molecule type" value="Genomic_DNA"/>
</dbReference>
<feature type="region of interest" description="Disordered" evidence="1">
    <location>
        <begin position="96"/>
        <end position="157"/>
    </location>
</feature>
<evidence type="ECO:0000313" key="2">
    <source>
        <dbReference type="EMBL" id="KAI1693909.1"/>
    </source>
</evidence>
<dbReference type="Proteomes" id="UP001201812">
    <property type="component" value="Unassembled WGS sequence"/>
</dbReference>
<sequence>MHNTIGTKGSRTMNGLPPNRAWARRAQATSPVCKTQRSAPSNPIAVRRPLKLRSGVETDPTPALLHLSEMEGRAPQSSLHGSALFRKSSRIQRNVSGFCASSGTPGRIPADERIIADDDQSPRMRTGNPDAPAAPVPPTGRAVRDSRSAPYLDWLIP</sequence>
<gene>
    <name evidence="2" type="ORF">DdX_20377</name>
</gene>
<feature type="compositionally biased region" description="Basic and acidic residues" evidence="1">
    <location>
        <begin position="109"/>
        <end position="122"/>
    </location>
</feature>
<comment type="caution">
    <text evidence="2">The sequence shown here is derived from an EMBL/GenBank/DDBJ whole genome shotgun (WGS) entry which is preliminary data.</text>
</comment>
<name>A0AAD4MHA4_9BILA</name>
<evidence type="ECO:0000256" key="1">
    <source>
        <dbReference type="SAM" id="MobiDB-lite"/>
    </source>
</evidence>
<reference evidence="2" key="1">
    <citation type="submission" date="2022-01" db="EMBL/GenBank/DDBJ databases">
        <title>Genome Sequence Resource for Two Populations of Ditylenchus destructor, the Migratory Endoparasitic Phytonematode.</title>
        <authorList>
            <person name="Zhang H."/>
            <person name="Lin R."/>
            <person name="Xie B."/>
        </authorList>
    </citation>
    <scope>NUCLEOTIDE SEQUENCE</scope>
    <source>
        <strain evidence="2">BazhouSP</strain>
    </source>
</reference>
<feature type="region of interest" description="Disordered" evidence="1">
    <location>
        <begin position="25"/>
        <end position="44"/>
    </location>
</feature>